<evidence type="ECO:0000313" key="3">
    <source>
        <dbReference type="Proteomes" id="UP000009231"/>
    </source>
</evidence>
<dbReference type="EMBL" id="CP002772">
    <property type="protein sequence ID" value="AEG18070.1"/>
    <property type="molecule type" value="Genomic_DNA"/>
</dbReference>
<keyword evidence="1" id="KW-0472">Membrane</keyword>
<keyword evidence="1" id="KW-1133">Transmembrane helix</keyword>
<dbReference type="eggNOG" id="arCOG03821">
    <property type="taxonomic scope" value="Archaea"/>
</dbReference>
<dbReference type="STRING" id="868131.MSWAN_1049"/>
<gene>
    <name evidence="2" type="ordered locus">MSWAN_1049</name>
</gene>
<dbReference type="KEGG" id="mew:MSWAN_1049"/>
<dbReference type="GeneID" id="10668552"/>
<dbReference type="RefSeq" id="WP_013825572.1">
    <property type="nucleotide sequence ID" value="NC_015574.1"/>
</dbReference>
<organism evidence="2 3">
    <name type="scientific">Methanobacterium paludis (strain DSM 25820 / JCM 18151 / SWAN1)</name>
    <dbReference type="NCBI Taxonomy" id="868131"/>
    <lineage>
        <taxon>Archaea</taxon>
        <taxon>Methanobacteriati</taxon>
        <taxon>Methanobacteriota</taxon>
        <taxon>Methanomada group</taxon>
        <taxon>Methanobacteria</taxon>
        <taxon>Methanobacteriales</taxon>
        <taxon>Methanobacteriaceae</taxon>
        <taxon>Methanobacterium</taxon>
    </lineage>
</organism>
<keyword evidence="3" id="KW-1185">Reference proteome</keyword>
<evidence type="ECO:0000256" key="1">
    <source>
        <dbReference type="SAM" id="Phobius"/>
    </source>
</evidence>
<sequence length="135" mass="14420">MDEKGFASAELIFVTLIVIVIVGGLVTSISNETNQNQTGNMGQARMTGENIAETVNTVYTNGPGYTIKLNIPSTPNLNVCVSNSTDSLTVLLLNNQNVSIGQVTINLIPTNIQTKNLTSGRSYNVTNNNGRIVFS</sequence>
<accession>F6D3S6</accession>
<evidence type="ECO:0000313" key="2">
    <source>
        <dbReference type="EMBL" id="AEG18070.1"/>
    </source>
</evidence>
<keyword evidence="1" id="KW-0812">Transmembrane</keyword>
<reference evidence="2 3" key="1">
    <citation type="journal article" date="2014" name="Int. J. Syst. Evol. Microbiol.">
        <title>Methanobacterium paludis sp. nov. and a novel strain of Methanobacterium lacus isolated from northern peatlands.</title>
        <authorList>
            <person name="Cadillo-Quiroz H."/>
            <person name="Brauer S.L."/>
            <person name="Goodson N."/>
            <person name="Yavitt J.B."/>
            <person name="Zinder S.H."/>
        </authorList>
    </citation>
    <scope>NUCLEOTIDE SEQUENCE [LARGE SCALE GENOMIC DNA]</scope>
    <source>
        <strain evidence="3">DSM 25820 / JCM 18151 / SWAN1</strain>
    </source>
</reference>
<dbReference type="Proteomes" id="UP000009231">
    <property type="component" value="Chromosome"/>
</dbReference>
<proteinExistence type="predicted"/>
<dbReference type="AlphaFoldDB" id="F6D3S6"/>
<feature type="transmembrane region" description="Helical" evidence="1">
    <location>
        <begin position="6"/>
        <end position="26"/>
    </location>
</feature>
<dbReference type="OrthoDB" id="81731at2157"/>
<evidence type="ECO:0008006" key="4">
    <source>
        <dbReference type="Google" id="ProtNLM"/>
    </source>
</evidence>
<dbReference type="HOGENOM" id="CLU_149768_0_0_2"/>
<protein>
    <recommendedName>
        <fullName evidence="4">Class III signal peptide-containing protein</fullName>
    </recommendedName>
</protein>
<name>F6D3S6_METPW</name>